<keyword evidence="3" id="KW-1185">Reference proteome</keyword>
<evidence type="ECO:0000313" key="2">
    <source>
        <dbReference type="EMBL" id="GAA1783493.1"/>
    </source>
</evidence>
<dbReference type="InterPro" id="IPR011335">
    <property type="entry name" value="Restrct_endonuc-II-like"/>
</dbReference>
<dbReference type="Pfam" id="PF04480">
    <property type="entry name" value="DUF559"/>
    <property type="match status" value="1"/>
</dbReference>
<dbReference type="InterPro" id="IPR007569">
    <property type="entry name" value="DUF559"/>
</dbReference>
<reference evidence="3" key="1">
    <citation type="journal article" date="2019" name="Int. J. Syst. Evol. Microbiol.">
        <title>The Global Catalogue of Microorganisms (GCM) 10K type strain sequencing project: providing services to taxonomists for standard genome sequencing and annotation.</title>
        <authorList>
            <consortium name="The Broad Institute Genomics Platform"/>
            <consortium name="The Broad Institute Genome Sequencing Center for Infectious Disease"/>
            <person name="Wu L."/>
            <person name="Ma J."/>
        </authorList>
    </citation>
    <scope>NUCLEOTIDE SEQUENCE [LARGE SCALE GENOMIC DNA]</scope>
    <source>
        <strain evidence="3">JCM 14736</strain>
    </source>
</reference>
<name>A0ABP4XHW2_9MICO</name>
<proteinExistence type="predicted"/>
<dbReference type="Gene3D" id="3.40.960.10">
    <property type="entry name" value="VSR Endonuclease"/>
    <property type="match status" value="1"/>
</dbReference>
<organism evidence="2 3">
    <name type="scientific">Leucobacter iarius</name>
    <dbReference type="NCBI Taxonomy" id="333963"/>
    <lineage>
        <taxon>Bacteria</taxon>
        <taxon>Bacillati</taxon>
        <taxon>Actinomycetota</taxon>
        <taxon>Actinomycetes</taxon>
        <taxon>Micrococcales</taxon>
        <taxon>Microbacteriaceae</taxon>
        <taxon>Leucobacter</taxon>
    </lineage>
</organism>
<gene>
    <name evidence="2" type="ORF">GCM10009768_10420</name>
</gene>
<dbReference type="SUPFAM" id="SSF52980">
    <property type="entry name" value="Restriction endonuclease-like"/>
    <property type="match status" value="1"/>
</dbReference>
<evidence type="ECO:0000313" key="3">
    <source>
        <dbReference type="Proteomes" id="UP001500851"/>
    </source>
</evidence>
<comment type="caution">
    <text evidence="2">The sequence shown here is derived from an EMBL/GenBank/DDBJ whole genome shotgun (WGS) entry which is preliminary data.</text>
</comment>
<protein>
    <recommendedName>
        <fullName evidence="1">DUF559 domain-containing protein</fullName>
    </recommendedName>
</protein>
<feature type="domain" description="DUF559" evidence="1">
    <location>
        <begin position="223"/>
        <end position="268"/>
    </location>
</feature>
<sequence length="306" mass="33552">MRWSAGGIVRAGLAATPQGEGAFEDEAWMKRVIACVPLLRPGEAISHSTALRLHGCPIAGDGLVHLTIPVPNRGRRLSTARGHTWPTEFTRIPLDPLETMPWLPPGGRLPAIPTVEPAQALLQSAGLLPLVELVVAADAIVGQRRSSNGTVWSLSTRDELSSAAADYTGRGARRLRRALDFSRVGAESRMETLLRLLLEAYGLAGYFELQHEVRDGTGFIGRFDLVCVEWRVILEYDGEQHRTSRAQYLRDIRRLDRARDAGWTVIRAHSIDLFDAAARGRLIARLAQKLGRVQAPALVEAALLPS</sequence>
<evidence type="ECO:0000259" key="1">
    <source>
        <dbReference type="Pfam" id="PF04480"/>
    </source>
</evidence>
<dbReference type="EMBL" id="BAAAOB010000001">
    <property type="protein sequence ID" value="GAA1783493.1"/>
    <property type="molecule type" value="Genomic_DNA"/>
</dbReference>
<accession>A0ABP4XHW2</accession>
<dbReference type="Proteomes" id="UP001500851">
    <property type="component" value="Unassembled WGS sequence"/>
</dbReference>